<feature type="transmembrane region" description="Helical" evidence="8">
    <location>
        <begin position="428"/>
        <end position="444"/>
    </location>
</feature>
<dbReference type="GO" id="GO:0030425">
    <property type="term" value="C:dendrite"/>
    <property type="evidence" value="ECO:0007669"/>
    <property type="project" value="TreeGrafter"/>
</dbReference>
<feature type="transmembrane region" description="Helical" evidence="8">
    <location>
        <begin position="611"/>
        <end position="632"/>
    </location>
</feature>
<feature type="transmembrane region" description="Helical" evidence="8">
    <location>
        <begin position="2263"/>
        <end position="2281"/>
    </location>
</feature>
<evidence type="ECO:0000256" key="6">
    <source>
        <dbReference type="ARBA" id="ARBA00023170"/>
    </source>
</evidence>
<feature type="transmembrane region" description="Helical" evidence="8">
    <location>
        <begin position="1458"/>
        <end position="1475"/>
    </location>
</feature>
<feature type="transmembrane region" description="Helical" evidence="8">
    <location>
        <begin position="74"/>
        <end position="91"/>
    </location>
</feature>
<evidence type="ECO:0000256" key="8">
    <source>
        <dbReference type="SAM" id="Phobius"/>
    </source>
</evidence>
<sequence length="3573" mass="417697">MDLKIIETFFKVGKLFGLTPPSLDNTRPTFCQKMFVLLIFSACTVGILVAFYYRGPQYAQLVPIKAVLWFATDMSRYCQSFYSLIVVMLFKRKRWFQLVENLKKLESKSTNSHRFLFFAAHFSFCLFLGIMNFLCITSLGSSCFKLYHVEYYQFYSQFFYMLFSYIVLRLLVARYSYQKTLLKEKIITERTRFTTNLEKIRCSLITLKETVDIYNDIFGTVTLLNIFYISGRTLIYFDNIVKKESALKSNRQDGNLLLYFIQSGVLMIYWGGTAANALMSDIVTREGERIVMLSHRLELVAADLNPIEKKCLKYFIYTIWCNRPVVTLASFFPLNRETIFRIANSIIAFFLVVNMDTVIFEIAFKLGKILSLTPSTVKEQKQDFPTKSHSFFVFVLYTTAMVAILFQRQRNEIGFTKIQNFLSVSMDFVLYAHNCYLVMILMMMRQKEWFKLIKNLIKIEPDQNARPSFLLLVVPQAVFGVNVAVLSYICFRYLGVGRTILNFSMQLQYYSQYLYVALGNVVLKMLWSRYHRQKFLLWKQVTTGLLDDQLTLLKSVGYDMLRLREIVDSFNNIFGCTLVSNVFLFTLRNLLFIDAVIKDGGLFKEKSRGLFSVLITVHQLLHLLMFWIGFLSTNLLCDRILKEYDSIVQVSHQLEAACDGATRKSNPLRRFVNYDLINPEEPKTCFPQVKTFFMADLQVIKALFTIGKYFALTPSSPTDARSSRFEKIYRYAVFTMYTFFKFFTGYIRIPVYATLPKIQLFFIFVIEITIWIHSYYTTMVATNERWYQLIDNLSRIETQPSRDSHFLAVLVPLLAFGVVKLTQMYYWNEVFGFVSLGVYFVEVVQIYSQFFYITVTCNVLRMVLARYQYQNLLRRTQTIPTRCIHNLDELKRLSRTVEDLFGWSNLLNICYTVQRIMVYCHYWIMSYKVLSVSKIRNFYLVQNVELVLFLVNICEAAEAFQGLFSHTDGKIRDGRGEDGRFDRPDSHSHDVLPTQVQTFSMGDLQAIKILFKIGHILALTPSSPTNAESSRFEKIYKYAVFTTCMLCKFFTWYNIMSVYVQLPKIQLFFTMVTEVTLCSHCYYTTMVVTNEHWYQLIDHFSGVESQTSREPHVLTVLVPLLAVGVVKVAELCYWSNSFGFVALGLRFVEAVQKYSQFFYITATYTILRMVLARYQYQNLLRRNERQPTRFRHNLHELKRLSCAVDDMFGWSILLHICYIVPRIMVYFHYLMISSMVRYTSKLHVSMTDLRVIQLLVKVGKCLALTPFSLTDSKSCRLEKIYKFGVLTLYTVVTICTWYTRMVYYAGISKIQLACKVLIDLNAYAHSCYTLVVVKKQQWFTLMHTLAKIDNPYSQEPHVLSALVPLVAFGVVTLSEMYYWYESFGLISLCFFFFEVLRSYCQFFYTIFTCIILRMILARYSFLMADRRVIQLLFKIGKCLAFTPFSLTGSKPSRFQKIYKSAILTLYTAVTIYTWYSRMIFYVDLTKIQLVLKVLIDVNVYAHNFYTLVVVKQEHWFTLMCCLANIDNQSKQDSYLLTALVPLVAVGGVIITELCYWYYSFGWYSLCFFFFEVVHNYCQFFYNVLTGVILKMILARYKYQTVLARSQVHLSRFRRNFHELTCAIRVFNDVFGWVILLNICVVIPKIMVCIHYLIRGSRTTFKHKSQYFFLLQNIELGLNMVYTEFFYMVLACTILNMVLERYKSQSCLLRDQIKFGKKATKDVVKLLKQVKLNVFMLKEAVDAFNEIFGWVILLNIFFGCSKGLSFLYNLLESESSSSEDSIGVVVFLSFTKHCTIVTYCIAIAQTLLLCDTILKEFEVLVDLSQHLETHLSDLVLYESNDFHNFTAAILHNQPEFNAARFFSIDRSTVFNILNSMTTFLLVTKMDLKKLQFCFKTGSFLSLTPPSLTSLKPTILERLYILLVFSLYTVAVIWNKTQKMKFYATHSSIKLILHLMVDLNLCCHTCYTLVLLLTTKRRQWFKLVNGLSKIERFATTNTNIWMFLVVLAIFWAVSTLTAAVWIYFFGWNFFKIYVVEFVQVYSQFFHMVLACIVLNMVLERYKVQSCQIKCGRKKRSRDVVKLLKQVKFNVFVLKQAVDAFNEIFGWVILFNIFFGCSKGLAFIDSLVNSTNPWSRDNVGTRVLLSLTKHSAILTYCIAICRIILLCDTILKEFEALANLSQRLESDLVLHKGNNFAASILHNRPEFNAARFVSIDRSIIFSILNAVTTVALMDLKKLQFWFKTGGLLALTPPTITSFKPTIPQRCYIVLVFCFYTVAVLWGNIQKTKFSTKYNYIQILLSLMVDLNLYVHTCYSLVLLLTTKRRQWFKLVNNLSRIDRFATDNTSNLAFVIALVIFLVATILNASWLYSFGWNFLRIYIVEYFQVCSEFFYMVLACTVLNMMLERYKSQSSLLREQIKCGRKKTSKEVVKVLKQIKFNVFMLKQAVDAFNQIFGCIILLNVWYGCTRGLVFLSSLVNGEEQWSEHSVAAALWSKIQKKKLYARYNYIQFFLHLMVDSNLYINNWYPLVLLLTTKRRQWFKLVKSLRRIDGFVTENTNNLTFVIALVIFWMASVLTSAVWLYFFGWNFYRIYIVEYLQVYSAFFYMVLACTVLNMMLERYKFQSSLLREQIKCGRKKTSKDVVKLFKQIKFNVFILKQAVDAFNEIFGWVILLNIFYGCTRSLVFLYGLVKAAVIWSKILKKKLYAKYNLIQLLLHLIIDLNLCIHTCYSLVLLLTTKRRQWFKLVKNLSRIDRFATENTNNLSFAIALVLFWAASILTSAVWLYFFGWSFFKKFIVEYFQVYSEFFYMVLACTILNMMLERYKVQSFLLREQIKRGRKKTLKDIFELLKQIKFNVFMLKQAVDAFNEIFGWVILLNIFYGCTKTLIFLNGLVKSEEQWSEYSVGVRLVLNLTLVFWSKIQEMKFYTRYNYIQLILHLMVDLNLYLHTCYPLVLLLTTKRKQWFKLVNGLSRMDRFATKNTNNLTFVTALVVFCVASVLTCAAWLHFFGWNIFKMYIVEHFQVYSEFFYMALACTVLNMMLERYKVQSCLLRDQIKCGKRNDVVKLLKQVKLNVFLLKQAVDAFNEIFGWVILFNILYGCTRSLPFLYNLVKGQNLWSEYSFGIGLVLSLSKHCSIFSYCIGICWTILLCDTVLKEFELLVDLSQQFETFLSDLVLYKSNDFNFAAAILHNQPEFNAARFFCIDSNFALSQMTQNRSGMDLHIISMFFHIGKNFAVTPSALDNEKASVCQRTYNFLVFCFFTVGSCASLYYKVPEYLEFNPIQLVLWVLTDVVRYTHNVYTLGVVMTLQREKWFKLVSLLKETAVGKSSPKSYYLTFILAQTSFLILITSMLYVCYVCYDLYTFLQFYFVEFLQFYSQFFFATFCCVVAKMVRARYRHQKMLLSRVLNSSASPNATKTVQKKILLLKETVNCFNDIFGGTILLNILFSSLKSIIYLDRIVKSQDVSADHTSGFFVLLHLTQIGVIVIMWSVILHVVFSCDAILNDCGDILQDLLRLNFAEVDLTCDKRDVQILIQLVSQNRPKFTASRFFSINRSTIFQVINSMITFLVVCVQFKS</sequence>
<feature type="transmembrane region" description="Helical" evidence="8">
    <location>
        <begin position="2150"/>
        <end position="2168"/>
    </location>
</feature>
<feature type="transmembrane region" description="Helical" evidence="8">
    <location>
        <begin position="1998"/>
        <end position="2023"/>
    </location>
</feature>
<accession>A0A8J6HBF8</accession>
<feature type="transmembrane region" description="Helical" evidence="8">
    <location>
        <begin position="465"/>
        <end position="489"/>
    </location>
</feature>
<feature type="transmembrane region" description="Helical" evidence="8">
    <location>
        <begin position="1113"/>
        <end position="1136"/>
    </location>
</feature>
<feature type="transmembrane region" description="Helical" evidence="8">
    <location>
        <begin position="346"/>
        <end position="367"/>
    </location>
</feature>
<feature type="transmembrane region" description="Helical" evidence="8">
    <location>
        <begin position="805"/>
        <end position="826"/>
    </location>
</feature>
<feature type="transmembrane region" description="Helical" evidence="8">
    <location>
        <begin position="2796"/>
        <end position="2817"/>
    </location>
</feature>
<feature type="transmembrane region" description="Helical" evidence="8">
    <location>
        <begin position="1917"/>
        <end position="1935"/>
    </location>
</feature>
<feature type="transmembrane region" description="Helical" evidence="8">
    <location>
        <begin position="2981"/>
        <end position="3004"/>
    </location>
</feature>
<reference evidence="9" key="2">
    <citation type="submission" date="2021-08" db="EMBL/GenBank/DDBJ databases">
        <authorList>
            <person name="Eriksson T."/>
        </authorList>
    </citation>
    <scope>NUCLEOTIDE SEQUENCE</scope>
    <source>
        <strain evidence="9">Stoneville</strain>
        <tissue evidence="9">Whole head</tissue>
    </source>
</reference>
<feature type="transmembrane region" description="Helical" evidence="8">
    <location>
        <begin position="2345"/>
        <end position="2368"/>
    </location>
</feature>
<feature type="transmembrane region" description="Helical" evidence="8">
    <location>
        <begin position="3024"/>
        <end position="3041"/>
    </location>
</feature>
<reference evidence="9" key="1">
    <citation type="journal article" date="2020" name="J Insects Food Feed">
        <title>The yellow mealworm (Tenebrio molitor) genome: a resource for the emerging insects as food and feed industry.</title>
        <authorList>
            <person name="Eriksson T."/>
            <person name="Andere A."/>
            <person name="Kelstrup H."/>
            <person name="Emery V."/>
            <person name="Picard C."/>
        </authorList>
    </citation>
    <scope>NUCLEOTIDE SEQUENCE</scope>
    <source>
        <strain evidence="9">Stoneville</strain>
        <tissue evidence="9">Whole head</tissue>
    </source>
</reference>
<feature type="transmembrane region" description="Helical" evidence="8">
    <location>
        <begin position="1251"/>
        <end position="1269"/>
    </location>
</feature>
<feature type="transmembrane region" description="Helical" evidence="8">
    <location>
        <begin position="1281"/>
        <end position="1299"/>
    </location>
</feature>
<feature type="transmembrane region" description="Helical" evidence="8">
    <location>
        <begin position="758"/>
        <end position="776"/>
    </location>
</feature>
<evidence type="ECO:0000256" key="4">
    <source>
        <dbReference type="ARBA" id="ARBA00022989"/>
    </source>
</evidence>
<dbReference type="Proteomes" id="UP000719412">
    <property type="component" value="Unassembled WGS sequence"/>
</dbReference>
<dbReference type="GO" id="GO:0050909">
    <property type="term" value="P:sensory perception of taste"/>
    <property type="evidence" value="ECO:0007669"/>
    <property type="project" value="InterPro"/>
</dbReference>
<keyword evidence="3 8" id="KW-0812">Transmembrane</keyword>
<feature type="transmembrane region" description="Helical" evidence="8">
    <location>
        <begin position="2557"/>
        <end position="2581"/>
    </location>
</feature>
<dbReference type="GO" id="GO:0005886">
    <property type="term" value="C:plasma membrane"/>
    <property type="evidence" value="ECO:0007669"/>
    <property type="project" value="UniProtKB-SubCell"/>
</dbReference>
<evidence type="ECO:0000256" key="1">
    <source>
        <dbReference type="ARBA" id="ARBA00004651"/>
    </source>
</evidence>
<feature type="transmembrane region" description="Helical" evidence="8">
    <location>
        <begin position="2663"/>
        <end position="2687"/>
    </location>
</feature>
<dbReference type="InterPro" id="IPR013604">
    <property type="entry name" value="7TM_chemorcpt"/>
</dbReference>
<feature type="transmembrane region" description="Helical" evidence="8">
    <location>
        <begin position="257"/>
        <end position="279"/>
    </location>
</feature>
<feature type="transmembrane region" description="Helical" evidence="8">
    <location>
        <begin position="217"/>
        <end position="237"/>
    </location>
</feature>
<feature type="transmembrane region" description="Helical" evidence="8">
    <location>
        <begin position="2502"/>
        <end position="2519"/>
    </location>
</feature>
<feature type="transmembrane region" description="Helical" evidence="8">
    <location>
        <begin position="2929"/>
        <end position="2953"/>
    </location>
</feature>
<feature type="transmembrane region" description="Helical" evidence="8">
    <location>
        <begin position="1947"/>
        <end position="1971"/>
    </location>
</feature>
<evidence type="ECO:0000256" key="3">
    <source>
        <dbReference type="ARBA" id="ARBA00022692"/>
    </source>
</evidence>
<organism evidence="9 10">
    <name type="scientific">Tenebrio molitor</name>
    <name type="common">Yellow mealworm beetle</name>
    <dbReference type="NCBI Taxonomy" id="7067"/>
    <lineage>
        <taxon>Eukaryota</taxon>
        <taxon>Metazoa</taxon>
        <taxon>Ecdysozoa</taxon>
        <taxon>Arthropoda</taxon>
        <taxon>Hexapoda</taxon>
        <taxon>Insecta</taxon>
        <taxon>Pterygota</taxon>
        <taxon>Neoptera</taxon>
        <taxon>Endopterygota</taxon>
        <taxon>Coleoptera</taxon>
        <taxon>Polyphaga</taxon>
        <taxon>Cucujiformia</taxon>
        <taxon>Tenebrionidae</taxon>
        <taxon>Tenebrio</taxon>
    </lineage>
</organism>
<dbReference type="EMBL" id="JABDTM020026894">
    <property type="protein sequence ID" value="KAH0811317.1"/>
    <property type="molecule type" value="Genomic_DNA"/>
</dbReference>
<dbReference type="PANTHER" id="PTHR21143:SF104">
    <property type="entry name" value="GUSTATORY RECEPTOR 8A-RELATED"/>
    <property type="match status" value="1"/>
</dbReference>
<comment type="subcellular location">
    <subcellularLocation>
        <location evidence="1">Cell membrane</location>
        <topology evidence="1">Multi-pass membrane protein</topology>
    </subcellularLocation>
</comment>
<feature type="transmembrane region" description="Helical" evidence="8">
    <location>
        <begin position="2035"/>
        <end position="2056"/>
    </location>
</feature>
<feature type="transmembrane region" description="Helical" evidence="8">
    <location>
        <begin position="1746"/>
        <end position="1770"/>
    </location>
</feature>
<feature type="transmembrane region" description="Helical" evidence="8">
    <location>
        <begin position="1629"/>
        <end position="1654"/>
    </location>
</feature>
<feature type="transmembrane region" description="Helical" evidence="8">
    <location>
        <begin position="2707"/>
        <end position="2732"/>
    </location>
</feature>
<evidence type="ECO:0000313" key="9">
    <source>
        <dbReference type="EMBL" id="KAH0811317.1"/>
    </source>
</evidence>
<feature type="transmembrane region" description="Helical" evidence="8">
    <location>
        <begin position="1402"/>
        <end position="1422"/>
    </location>
</feature>
<dbReference type="GO" id="GO:0007165">
    <property type="term" value="P:signal transduction"/>
    <property type="evidence" value="ECO:0007669"/>
    <property type="project" value="UniProtKB-KW"/>
</dbReference>
<evidence type="ECO:0000313" key="10">
    <source>
        <dbReference type="Proteomes" id="UP000719412"/>
    </source>
</evidence>
<feature type="transmembrane region" description="Helical" evidence="8">
    <location>
        <begin position="731"/>
        <end position="752"/>
    </location>
</feature>
<keyword evidence="2" id="KW-1003">Cell membrane</keyword>
<feature type="transmembrane region" description="Helical" evidence="8">
    <location>
        <begin position="2760"/>
        <end position="2784"/>
    </location>
</feature>
<feature type="transmembrane region" description="Helical" evidence="8">
    <location>
        <begin position="1207"/>
        <end position="1231"/>
    </location>
</feature>
<proteinExistence type="predicted"/>
<dbReference type="GO" id="GO:0008049">
    <property type="term" value="P:male courtship behavior"/>
    <property type="evidence" value="ECO:0007669"/>
    <property type="project" value="TreeGrafter"/>
</dbReference>
<evidence type="ECO:0000256" key="5">
    <source>
        <dbReference type="ARBA" id="ARBA00023136"/>
    </source>
</evidence>
<protein>
    <submittedName>
        <fullName evidence="9">Uncharacterized protein</fullName>
    </submittedName>
</protein>
<dbReference type="Pfam" id="PF08395">
    <property type="entry name" value="7tm_7"/>
    <property type="match status" value="4"/>
</dbReference>
<keyword evidence="7" id="KW-0807">Transducer</keyword>
<feature type="transmembrane region" description="Helical" evidence="8">
    <location>
        <begin position="2380"/>
        <end position="2401"/>
    </location>
</feature>
<feature type="transmembrane region" description="Helical" evidence="8">
    <location>
        <begin position="1579"/>
        <end position="1596"/>
    </location>
</feature>
<evidence type="ECO:0000256" key="2">
    <source>
        <dbReference type="ARBA" id="ARBA00022475"/>
    </source>
</evidence>
<feature type="transmembrane region" description="Helical" evidence="8">
    <location>
        <begin position="154"/>
        <end position="172"/>
    </location>
</feature>
<gene>
    <name evidence="9" type="ORF">GEV33_011477</name>
</gene>
<feature type="transmembrane region" description="Helical" evidence="8">
    <location>
        <begin position="3370"/>
        <end position="3389"/>
    </location>
</feature>
<keyword evidence="5 8" id="KW-0472">Membrane</keyword>
<dbReference type="GO" id="GO:0030424">
    <property type="term" value="C:axon"/>
    <property type="evidence" value="ECO:0007669"/>
    <property type="project" value="TreeGrafter"/>
</dbReference>
<feature type="transmembrane region" description="Helical" evidence="8">
    <location>
        <begin position="1035"/>
        <end position="1053"/>
    </location>
</feature>
<keyword evidence="6" id="KW-0675">Receptor</keyword>
<keyword evidence="4 8" id="KW-1133">Transmembrane helix</keyword>
<dbReference type="GO" id="GO:0007635">
    <property type="term" value="P:chemosensory behavior"/>
    <property type="evidence" value="ECO:0007669"/>
    <property type="project" value="TreeGrafter"/>
</dbReference>
<feature type="transmembrane region" description="Helical" evidence="8">
    <location>
        <begin position="388"/>
        <end position="408"/>
    </location>
</feature>
<feature type="transmembrane region" description="Helical" evidence="8">
    <location>
        <begin position="2101"/>
        <end position="2121"/>
    </location>
</feature>
<feature type="transmembrane region" description="Helical" evidence="8">
    <location>
        <begin position="35"/>
        <end position="54"/>
    </location>
</feature>
<feature type="transmembrane region" description="Helical" evidence="8">
    <location>
        <begin position="3330"/>
        <end position="3350"/>
    </location>
</feature>
<feature type="transmembrane region" description="Helical" evidence="8">
    <location>
        <begin position="846"/>
        <end position="864"/>
    </location>
</feature>
<comment type="caution">
    <text evidence="9">The sequence shown here is derived from an EMBL/GenBank/DDBJ whole genome shotgun (WGS) entry which is preliminary data.</text>
</comment>
<feature type="transmembrane region" description="Helical" evidence="8">
    <location>
        <begin position="3250"/>
        <end position="3270"/>
    </location>
</feature>
<feature type="transmembrane region" description="Helical" evidence="8">
    <location>
        <begin position="3084"/>
        <end position="3105"/>
    </location>
</feature>
<feature type="transmembrane region" description="Helical" evidence="8">
    <location>
        <begin position="570"/>
        <end position="591"/>
    </location>
</feature>
<evidence type="ECO:0000256" key="7">
    <source>
        <dbReference type="ARBA" id="ARBA00023224"/>
    </source>
</evidence>
<dbReference type="GO" id="GO:0043025">
    <property type="term" value="C:neuronal cell body"/>
    <property type="evidence" value="ECO:0007669"/>
    <property type="project" value="TreeGrafter"/>
</dbReference>
<feature type="transmembrane region" description="Helical" evidence="8">
    <location>
        <begin position="112"/>
        <end position="134"/>
    </location>
</feature>
<feature type="transmembrane region" description="Helical" evidence="8">
    <location>
        <begin position="3470"/>
        <end position="3494"/>
    </location>
</feature>
<feature type="transmembrane region" description="Helical" evidence="8">
    <location>
        <begin position="1675"/>
        <end position="1698"/>
    </location>
</feature>
<feature type="transmembrane region" description="Helical" evidence="8">
    <location>
        <begin position="2293"/>
        <end position="2317"/>
    </location>
</feature>
<feature type="transmembrane region" description="Helical" evidence="8">
    <location>
        <begin position="1156"/>
        <end position="1176"/>
    </location>
</feature>
<feature type="transmembrane region" description="Helical" evidence="8">
    <location>
        <begin position="2866"/>
        <end position="2889"/>
    </location>
</feature>
<dbReference type="PANTHER" id="PTHR21143">
    <property type="entry name" value="INVERTEBRATE GUSTATORY RECEPTOR"/>
    <property type="match status" value="1"/>
</dbReference>
<keyword evidence="10" id="KW-1185">Reference proteome</keyword>
<feature type="transmembrane region" description="Helical" evidence="8">
    <location>
        <begin position="2593"/>
        <end position="2614"/>
    </location>
</feature>
<name>A0A8J6HBF8_TENMO</name>
<feature type="transmembrane region" description="Helical" evidence="8">
    <location>
        <begin position="1534"/>
        <end position="1558"/>
    </location>
</feature>
<feature type="transmembrane region" description="Helical" evidence="8">
    <location>
        <begin position="3282"/>
        <end position="3305"/>
    </location>
</feature>